<comment type="caution">
    <text evidence="1">The sequence shown here is derived from an EMBL/GenBank/DDBJ whole genome shotgun (WGS) entry which is preliminary data.</text>
</comment>
<organism evidence="1 2">
    <name type="scientific">Flavilitoribacter nigricans (strain ATCC 23147 / DSM 23189 / NBRC 102662 / NCIMB 1420 / SS-2)</name>
    <name type="common">Lewinella nigricans</name>
    <dbReference type="NCBI Taxonomy" id="1122177"/>
    <lineage>
        <taxon>Bacteria</taxon>
        <taxon>Pseudomonadati</taxon>
        <taxon>Bacteroidota</taxon>
        <taxon>Saprospiria</taxon>
        <taxon>Saprospirales</taxon>
        <taxon>Lewinellaceae</taxon>
        <taxon>Flavilitoribacter</taxon>
    </lineage>
</organism>
<gene>
    <name evidence="1" type="ORF">CRP01_10645</name>
</gene>
<protein>
    <submittedName>
        <fullName evidence="1">Uncharacterized protein</fullName>
    </submittedName>
</protein>
<sequence>MKKQAGHRKYNFPDADLYLQCMERIRYAARDKKEFAQYGYDVDRLKGFQNLCQKFQALPDDDELLGDQMITTEKKYKAAENLKSAIRSLMTRVAMKYSNRSGRYRKFGTAKLGDMTDAQLLFCGRRVIRVARQQMDFLADQGVNENVLSRIANACKDFETALNIQQDKVADRDISVELRVDQGNRLYDELIVLCNIGKDIWAEKDPVKYENYCIYESNNDQKIARKEREAKS</sequence>
<dbReference type="AlphaFoldDB" id="A0A2D0NG41"/>
<dbReference type="Proteomes" id="UP000223913">
    <property type="component" value="Unassembled WGS sequence"/>
</dbReference>
<evidence type="ECO:0000313" key="1">
    <source>
        <dbReference type="EMBL" id="PHN06743.1"/>
    </source>
</evidence>
<reference evidence="1 2" key="1">
    <citation type="submission" date="2017-10" db="EMBL/GenBank/DDBJ databases">
        <title>The draft genome sequence of Lewinella nigricans NBRC 102662.</title>
        <authorList>
            <person name="Wang K."/>
        </authorList>
    </citation>
    <scope>NUCLEOTIDE SEQUENCE [LARGE SCALE GENOMIC DNA]</scope>
    <source>
        <strain evidence="1 2">NBRC 102662</strain>
    </source>
</reference>
<evidence type="ECO:0000313" key="2">
    <source>
        <dbReference type="Proteomes" id="UP000223913"/>
    </source>
</evidence>
<dbReference type="EMBL" id="PDUD01000017">
    <property type="protein sequence ID" value="PHN06743.1"/>
    <property type="molecule type" value="Genomic_DNA"/>
</dbReference>
<proteinExistence type="predicted"/>
<name>A0A2D0NG41_FLAN2</name>
<dbReference type="OrthoDB" id="1242093at2"/>
<dbReference type="RefSeq" id="WP_099150113.1">
    <property type="nucleotide sequence ID" value="NZ_PDUD01000017.1"/>
</dbReference>
<accession>A0A2D0NG41</accession>
<keyword evidence="2" id="KW-1185">Reference proteome</keyword>